<evidence type="ECO:0000256" key="1">
    <source>
        <dbReference type="ARBA" id="ARBA00006291"/>
    </source>
</evidence>
<accession>A0ABT7UGC8</accession>
<dbReference type="RefSeq" id="WP_289527247.1">
    <property type="nucleotide sequence ID" value="NZ_JAUDCK010000005.1"/>
</dbReference>
<dbReference type="SUPFAM" id="SSF63848">
    <property type="entry name" value="Cell-division inhibitor MinC, C-terminal domain"/>
    <property type="match status" value="1"/>
</dbReference>
<reference evidence="5" key="1">
    <citation type="submission" date="2023-06" db="EMBL/GenBank/DDBJ databases">
        <title>Identification and characterization of horizontal gene transfer across gut microbiota members of farm animals based on homology search.</title>
        <authorList>
            <person name="Zeman M."/>
            <person name="Kubasova T."/>
            <person name="Jahodarova E."/>
            <person name="Nykrynova M."/>
            <person name="Rychlik I."/>
        </authorList>
    </citation>
    <scope>NUCLEOTIDE SEQUENCE [LARGE SCALE GENOMIC DNA]</scope>
    <source>
        <strain evidence="5">ET341</strain>
    </source>
</reference>
<sequence length="196" mass="22848">MNIEVKGINGILVMKVNENCTFQQFLDDLNQLLEQPLFQQEGYYPRAFFDFGCRVLAIDEVHSLMDLLMQKEKVLFDGMTYHQQPHQVHIRKEQLHNGEEIIIDHETLFLGIVNPGSYVYCYQNVYFLNTVKGTIVAMNDDVRIFGHDFQNAQIIINQQTLHDLTTSALTSVYYKDNQIILTKEENYVSNYSHYVG</sequence>
<proteinExistence type="inferred from homology"/>
<dbReference type="InterPro" id="IPR016098">
    <property type="entry name" value="CAP/MinC_C"/>
</dbReference>
<feature type="domain" description="Septum site-determining protein MinC N-terminal" evidence="3">
    <location>
        <begin position="4"/>
        <end position="76"/>
    </location>
</feature>
<evidence type="ECO:0000256" key="2">
    <source>
        <dbReference type="ARBA" id="ARBA00046874"/>
    </source>
</evidence>
<comment type="subunit">
    <text evidence="2">Interacts with MinD and FtsZ.</text>
</comment>
<dbReference type="InterPro" id="IPR036145">
    <property type="entry name" value="MinC_C_sf"/>
</dbReference>
<dbReference type="Gene3D" id="2.160.20.70">
    <property type="match status" value="1"/>
</dbReference>
<dbReference type="EMBL" id="JAUDCK010000005">
    <property type="protein sequence ID" value="MDM8195199.1"/>
    <property type="molecule type" value="Genomic_DNA"/>
</dbReference>
<protein>
    <recommendedName>
        <fullName evidence="3">Septum site-determining protein MinC N-terminal domain-containing protein</fullName>
    </recommendedName>
</protein>
<comment type="similarity">
    <text evidence="1">Belongs to the MinC family.</text>
</comment>
<evidence type="ECO:0000259" key="3">
    <source>
        <dbReference type="Pfam" id="PF22642"/>
    </source>
</evidence>
<evidence type="ECO:0000313" key="5">
    <source>
        <dbReference type="Proteomes" id="UP001529275"/>
    </source>
</evidence>
<dbReference type="Proteomes" id="UP001529275">
    <property type="component" value="Unassembled WGS sequence"/>
</dbReference>
<comment type="caution">
    <text evidence="4">The sequence shown here is derived from an EMBL/GenBank/DDBJ whole genome shotgun (WGS) entry which is preliminary data.</text>
</comment>
<keyword evidence="5" id="KW-1185">Reference proteome</keyword>
<name>A0ABT7UGC8_9FIRM</name>
<gene>
    <name evidence="4" type="ORF">QUV98_02575</name>
</gene>
<dbReference type="InterPro" id="IPR055219">
    <property type="entry name" value="MinC_N_1"/>
</dbReference>
<organism evidence="4 5">
    <name type="scientific">Massilimicrobiota timonensis</name>
    <dbReference type="NCBI Taxonomy" id="1776392"/>
    <lineage>
        <taxon>Bacteria</taxon>
        <taxon>Bacillati</taxon>
        <taxon>Bacillota</taxon>
        <taxon>Erysipelotrichia</taxon>
        <taxon>Erysipelotrichales</taxon>
        <taxon>Erysipelotrichaceae</taxon>
        <taxon>Massilimicrobiota</taxon>
    </lineage>
</organism>
<dbReference type="Pfam" id="PF22642">
    <property type="entry name" value="MinC_N_1"/>
    <property type="match status" value="1"/>
</dbReference>
<evidence type="ECO:0000313" key="4">
    <source>
        <dbReference type="EMBL" id="MDM8195199.1"/>
    </source>
</evidence>